<gene>
    <name evidence="2" type="ORF">J2851_005063</name>
</gene>
<dbReference type="EMBL" id="JAGINP010000020">
    <property type="protein sequence ID" value="MBP2295260.1"/>
    <property type="molecule type" value="Genomic_DNA"/>
</dbReference>
<reference evidence="2 3" key="1">
    <citation type="submission" date="2021-03" db="EMBL/GenBank/DDBJ databases">
        <title>Genomic Encyclopedia of Type Strains, Phase III (KMG-III): the genomes of soil and plant-associated and newly described type strains.</title>
        <authorList>
            <person name="Whitman W."/>
        </authorList>
    </citation>
    <scope>NUCLEOTIDE SEQUENCE [LARGE SCALE GENOMIC DNA]</scope>
    <source>
        <strain evidence="2 3">IMMIB AFH-6</strain>
    </source>
</reference>
<evidence type="ECO:0008006" key="4">
    <source>
        <dbReference type="Google" id="ProtNLM"/>
    </source>
</evidence>
<evidence type="ECO:0000313" key="3">
    <source>
        <dbReference type="Proteomes" id="UP000781958"/>
    </source>
</evidence>
<keyword evidence="3" id="KW-1185">Reference proteome</keyword>
<proteinExistence type="predicted"/>
<protein>
    <recommendedName>
        <fullName evidence="4">Histidine-specific methyltransferase SAM-dependent domain-containing protein</fullName>
    </recommendedName>
</protein>
<organism evidence="2 3">
    <name type="scientific">Azospirillum rugosum</name>
    <dbReference type="NCBI Taxonomy" id="416170"/>
    <lineage>
        <taxon>Bacteria</taxon>
        <taxon>Pseudomonadati</taxon>
        <taxon>Pseudomonadota</taxon>
        <taxon>Alphaproteobacteria</taxon>
        <taxon>Rhodospirillales</taxon>
        <taxon>Azospirillaceae</taxon>
        <taxon>Azospirillum</taxon>
    </lineage>
</organism>
<dbReference type="Proteomes" id="UP000781958">
    <property type="component" value="Unassembled WGS sequence"/>
</dbReference>
<evidence type="ECO:0000313" key="2">
    <source>
        <dbReference type="EMBL" id="MBP2295260.1"/>
    </source>
</evidence>
<evidence type="ECO:0000256" key="1">
    <source>
        <dbReference type="SAM" id="MobiDB-lite"/>
    </source>
</evidence>
<sequence length="379" mass="41363">MSYASSVIEAILKNSPIAASPDDLNHKENNSGYYSTFEGEGARKVQFVIEDLLSLIEAESFNHERAVALSIGGADGSDVLSLIERLKLKGGVLLEYDTDAALKAHAKASGENLPLEVEIGDATQKLGAALARAKSFGDVDTLIVLCFGVLHELPERSPGYSHDALFDTLFASFPNVLVYCAEPCAQPSPPLGWPEVVEIALDDVQADRLVGVAGFIRDRLFGMVAAPPQVRGPSFVRMHRDLAVELLHKVVRFVGVARFHYEMQERLTSFEVQSLARRIASRNEGIEQEVTYRTSGGFRKAYGEFGVITRNEDGAFLPVPFTHCRLVLRRFARNEKPAQDKAPNRPGNLPDAPAQPPGDHTSISVTNHGVTVNSTVNTR</sequence>
<feature type="region of interest" description="Disordered" evidence="1">
    <location>
        <begin position="335"/>
        <end position="379"/>
    </location>
</feature>
<dbReference type="RefSeq" id="WP_209769676.1">
    <property type="nucleotide sequence ID" value="NZ_JAGINP010000020.1"/>
</dbReference>
<accession>A0ABS4SRR9</accession>
<comment type="caution">
    <text evidence="2">The sequence shown here is derived from an EMBL/GenBank/DDBJ whole genome shotgun (WGS) entry which is preliminary data.</text>
</comment>
<name>A0ABS4SRR9_9PROT</name>
<feature type="compositionally biased region" description="Polar residues" evidence="1">
    <location>
        <begin position="361"/>
        <end position="379"/>
    </location>
</feature>